<dbReference type="PROSITE" id="PS50222">
    <property type="entry name" value="EF_HAND_2"/>
    <property type="match status" value="1"/>
</dbReference>
<dbReference type="EMBL" id="LRBS01000101">
    <property type="protein sequence ID" value="OII73533.1"/>
    <property type="molecule type" value="Genomic_DNA"/>
</dbReference>
<dbReference type="Gene3D" id="1.10.238.10">
    <property type="entry name" value="EF-hand"/>
    <property type="match status" value="2"/>
</dbReference>
<dbReference type="GO" id="GO:0005509">
    <property type="term" value="F:calcium ion binding"/>
    <property type="evidence" value="ECO:0007669"/>
    <property type="project" value="InterPro"/>
</dbReference>
<sequence>MINFFESLGCGVCSRGCGEIMRDLKKSERIEYGVFVGYYSDDDETQSNSDDTGPKFQEQSDVESEVFDAVIEEKEENLINDMFNEVASGGICNIKQASHLVHRIGLSPSNQDIEKLESTTGGKVTLDDFVKWTLTITHPEDHVDYMASFFRNYDSKGDGMITKKQFLWLTAIGGDILTREEAEVILSKFSLGDRFNYTEFLTTLINVEASDKPMINTNLKSKTSRKDSSEKVLVSQISTTIRELADTETFLPSIDLLEALKTTYGSQLTIEAANKVCEGCEYPEETAKYLIQFYNEWTVNKSQVTRKAVRDLLMVWKAKLDQVSAEAWITSLCGTDEVIDIDKVLKTVENQRQDPNSYTEHN</sequence>
<protein>
    <recommendedName>
        <fullName evidence="1">EF-hand domain-containing protein</fullName>
    </recommendedName>
</protein>
<evidence type="ECO:0000313" key="3">
    <source>
        <dbReference type="Proteomes" id="UP000186804"/>
    </source>
</evidence>
<feature type="domain" description="EF-hand" evidence="1">
    <location>
        <begin position="141"/>
        <end position="176"/>
    </location>
</feature>
<dbReference type="OrthoDB" id="435273at2759"/>
<dbReference type="InterPro" id="IPR002048">
    <property type="entry name" value="EF_hand_dom"/>
</dbReference>
<proteinExistence type="predicted"/>
<comment type="caution">
    <text evidence="2">The sequence shown here is derived from an EMBL/GenBank/DDBJ whole genome shotgun (WGS) entry which is preliminary data.</text>
</comment>
<dbReference type="InterPro" id="IPR011992">
    <property type="entry name" value="EF-hand-dom_pair"/>
</dbReference>
<dbReference type="VEuPathDB" id="CryptoDB:cand_018160"/>
<evidence type="ECO:0000313" key="2">
    <source>
        <dbReference type="EMBL" id="OII73533.1"/>
    </source>
</evidence>
<accession>A0A1J4MKZ9</accession>
<dbReference type="SUPFAM" id="SSF47473">
    <property type="entry name" value="EF-hand"/>
    <property type="match status" value="1"/>
</dbReference>
<dbReference type="GeneID" id="92366001"/>
<name>A0A1J4MKZ9_9CRYT</name>
<dbReference type="Pfam" id="PF21550">
    <property type="entry name" value="MTIP_N"/>
    <property type="match status" value="1"/>
</dbReference>
<organism evidence="2 3">
    <name type="scientific">Cryptosporidium andersoni</name>
    <dbReference type="NCBI Taxonomy" id="117008"/>
    <lineage>
        <taxon>Eukaryota</taxon>
        <taxon>Sar</taxon>
        <taxon>Alveolata</taxon>
        <taxon>Apicomplexa</taxon>
        <taxon>Conoidasida</taxon>
        <taxon>Coccidia</taxon>
        <taxon>Eucoccidiorida</taxon>
        <taxon>Eimeriorina</taxon>
        <taxon>Cryptosporidiidae</taxon>
        <taxon>Cryptosporidium</taxon>
    </lineage>
</organism>
<gene>
    <name evidence="2" type="ORF">cand_018160</name>
</gene>
<reference evidence="2 3" key="1">
    <citation type="submission" date="2016-10" db="EMBL/GenBank/DDBJ databases">
        <title>Reductive evolution of mitochondrial metabolism and differential evolution of invasion-related proteins in Cryptosporidium.</title>
        <authorList>
            <person name="Liu S."/>
            <person name="Roellig D.M."/>
            <person name="Guo Y."/>
            <person name="Li N."/>
            <person name="Frace M.A."/>
            <person name="Tang K."/>
            <person name="Zhang L."/>
            <person name="Feng Y."/>
            <person name="Xiao L."/>
        </authorList>
    </citation>
    <scope>NUCLEOTIDE SEQUENCE [LARGE SCALE GENOMIC DNA]</scope>
    <source>
        <strain evidence="2">30847</strain>
    </source>
</reference>
<dbReference type="Proteomes" id="UP000186804">
    <property type="component" value="Unassembled WGS sequence"/>
</dbReference>
<dbReference type="RefSeq" id="XP_067067189.1">
    <property type="nucleotide sequence ID" value="XM_067212050.1"/>
</dbReference>
<evidence type="ECO:0000259" key="1">
    <source>
        <dbReference type="PROSITE" id="PS50222"/>
    </source>
</evidence>
<dbReference type="AlphaFoldDB" id="A0A1J4MKZ9"/>
<keyword evidence="3" id="KW-1185">Reference proteome</keyword>
<dbReference type="InterPro" id="IPR049007">
    <property type="entry name" value="MTIP_EFh"/>
</dbReference>